<gene>
    <name evidence="1" type="ORF">SAMN04488542_1035</name>
</gene>
<evidence type="ECO:0000313" key="1">
    <source>
        <dbReference type="EMBL" id="SDE86335.1"/>
    </source>
</evidence>
<proteinExistence type="predicted"/>
<accession>A0A1G7GE20</accession>
<sequence length="53" mass="6263">MNTVEEKISFIFENEMILKKIKEAFSFIFTEIALKCQKQAFITKIEELSSFIL</sequence>
<protein>
    <submittedName>
        <fullName evidence="1">Uncharacterized protein</fullName>
    </submittedName>
</protein>
<dbReference type="STRING" id="670482.SAMN04488542_1035"/>
<dbReference type="EMBL" id="FNBG01000003">
    <property type="protein sequence ID" value="SDE86335.1"/>
    <property type="molecule type" value="Genomic_DNA"/>
</dbReference>
<organism evidence="1 2">
    <name type="scientific">Fontibacillus panacisegetis</name>
    <dbReference type="NCBI Taxonomy" id="670482"/>
    <lineage>
        <taxon>Bacteria</taxon>
        <taxon>Bacillati</taxon>
        <taxon>Bacillota</taxon>
        <taxon>Bacilli</taxon>
        <taxon>Bacillales</taxon>
        <taxon>Paenibacillaceae</taxon>
        <taxon>Fontibacillus</taxon>
    </lineage>
</organism>
<name>A0A1G7GE20_9BACL</name>
<evidence type="ECO:0000313" key="2">
    <source>
        <dbReference type="Proteomes" id="UP000198972"/>
    </source>
</evidence>
<dbReference type="Proteomes" id="UP000198972">
    <property type="component" value="Unassembled WGS sequence"/>
</dbReference>
<reference evidence="1 2" key="1">
    <citation type="submission" date="2016-10" db="EMBL/GenBank/DDBJ databases">
        <authorList>
            <person name="de Groot N.N."/>
        </authorList>
    </citation>
    <scope>NUCLEOTIDE SEQUENCE [LARGE SCALE GENOMIC DNA]</scope>
    <source>
        <strain evidence="1 2">DSM 28129</strain>
    </source>
</reference>
<dbReference type="AlphaFoldDB" id="A0A1G7GE20"/>
<keyword evidence="2" id="KW-1185">Reference proteome</keyword>